<evidence type="ECO:0000256" key="1">
    <source>
        <dbReference type="SAM" id="Coils"/>
    </source>
</evidence>
<keyword evidence="4" id="KW-1185">Reference proteome</keyword>
<feature type="coiled-coil region" evidence="1">
    <location>
        <begin position="549"/>
        <end position="584"/>
    </location>
</feature>
<dbReference type="InterPro" id="IPR030392">
    <property type="entry name" value="S74_ICA"/>
</dbReference>
<reference evidence="4" key="1">
    <citation type="journal article" date="2019" name="Int. J. Syst. Evol. Microbiol.">
        <title>The Global Catalogue of Microorganisms (GCM) 10K type strain sequencing project: providing services to taxonomists for standard genome sequencing and annotation.</title>
        <authorList>
            <consortium name="The Broad Institute Genomics Platform"/>
            <consortium name="The Broad Institute Genome Sequencing Center for Infectious Disease"/>
            <person name="Wu L."/>
            <person name="Ma J."/>
        </authorList>
    </citation>
    <scope>NUCLEOTIDE SEQUENCE [LARGE SCALE GENOMIC DNA]</scope>
    <source>
        <strain evidence="4">JCM 4738</strain>
    </source>
</reference>
<dbReference type="Proteomes" id="UP001596483">
    <property type="component" value="Unassembled WGS sequence"/>
</dbReference>
<accession>A0ABW2NEG0</accession>
<dbReference type="PROSITE" id="PS51688">
    <property type="entry name" value="ICA"/>
    <property type="match status" value="1"/>
</dbReference>
<dbReference type="Pfam" id="PF06605">
    <property type="entry name" value="Prophage_tail"/>
    <property type="match status" value="1"/>
</dbReference>
<protein>
    <submittedName>
        <fullName evidence="3">Phage tail protein</fullName>
    </submittedName>
</protein>
<dbReference type="InterPro" id="IPR010572">
    <property type="entry name" value="Tail_dom"/>
</dbReference>
<evidence type="ECO:0000313" key="3">
    <source>
        <dbReference type="EMBL" id="MFC7364547.1"/>
    </source>
</evidence>
<proteinExistence type="predicted"/>
<name>A0ABW2NEG0_9BACL</name>
<dbReference type="EMBL" id="JBHTCT010000011">
    <property type="protein sequence ID" value="MFC7364547.1"/>
    <property type="molecule type" value="Genomic_DNA"/>
</dbReference>
<feature type="domain" description="Peptidase S74" evidence="2">
    <location>
        <begin position="1749"/>
        <end position="1856"/>
    </location>
</feature>
<dbReference type="Gene3D" id="2.60.40.10">
    <property type="entry name" value="Immunoglobulins"/>
    <property type="match status" value="1"/>
</dbReference>
<gene>
    <name evidence="3" type="ORF">ACFQQH_05325</name>
</gene>
<dbReference type="InterPro" id="IPR036116">
    <property type="entry name" value="FN3_sf"/>
</dbReference>
<organism evidence="3 4">
    <name type="scientific">Bhargavaea changchunensis</name>
    <dbReference type="NCBI Taxonomy" id="2134037"/>
    <lineage>
        <taxon>Bacteria</taxon>
        <taxon>Bacillati</taxon>
        <taxon>Bacillota</taxon>
        <taxon>Bacilli</taxon>
        <taxon>Bacillales</taxon>
        <taxon>Caryophanaceae</taxon>
        <taxon>Bhargavaea</taxon>
    </lineage>
</organism>
<dbReference type="InterPro" id="IPR013783">
    <property type="entry name" value="Ig-like_fold"/>
</dbReference>
<sequence>MENNSVELYIFGPDDQLMTSITEETGLYAARFKEGINQVSSFTFTVDATAEAAAHVVEENQVVFRDKEGDFRLFVIKEPTDRDGPDGPETEAVCEPWYMELKEHIVLDRRFVNQTADVALNAALEGTRATGRVIGELGRATTNFYRLPAIDAIWEIPNVWGGELKDVVEFDGSRIKARRIELHMRRGADRGKVFEIDHDIEEIERTVLSYPLTAMYGWGASLEIEDEQGEHTGGYTRYIDFADVEWSKAKGDPVDKPKGQKWVGDPAALQRYGRLHNGKRLHREGQYSNHDIEDPAELLEATWLHLQDVKEPEVNYRLSVALLERLAGYEHEHVQLGDTAAAIDREFSREIVIQSRVISIEYDIIDIEATGIVEMGQFLSAYEQNLGREIDEIRNELNDTRSRADRPVTNDRFLDVKPGTPSNVLAAGGFRVIQLYWNYDSNVNIAHYEVYGSQVASFVPDSQHLLYRGRTSAFSHEVNTDETWYYYVRAVNQRGTPGEYSVRASAATVRLLSDDILFGEILAEHLSDNLDIAEKLAQDTIDRINAGPLEEVETARAEAIENAKAALEAAKKDATEKANTARSEAISAAEQALETARAAILDAAATDAYTKASAAQNAAIKDAERKISAAETRLNTAIGGKADANSVYTITEVDNALKGKVSTSTYTTDQNGIINRLDNAETSIEQNATAITSKASTEVVNGIAGRVETAETTITQQAGMISSKAEKAYVDTVSGVASSAKTTAEQTAEGLRSKAETATVNALTGRVETAETTISQHATAISSKAEKSTVDTVSGVANSAKTLAEQTAEGLKSKAETKTVNALSGRVETAESTISQHAGLISSKVDAKYVTGAIADLNINDRNLIRNSGLFKNRHGWTSGTVVMKDGVPVLQTTGTLSNVDDLALEPGTEYVITMVFMLSFDFNATNNVPNHIYVRYPGESTQSAMDGSPTLIGGNRLLKANEWHTVSLRFKTKADTTKIPYIKYHLYPSTVAGTRTLKSIKLQKGSKATDWTPAPEDFQTQIDSHSTLIEQNAKSITSKASQSSVDTLSGTVSSHTTTLSQHASSIASKAEKSYVDTVSGVANSAKSTAEQTAEAIKTKVESSTFNALAGRVETAESTITQHAGLISSKVDATYVDRATSIVDGDVGSVKIFKDVLAWQQSAVTLTGMLVIRTPITGRQMTHMSISGYNYRNNNAVIDLEISFYNFTTSITSHGFVSKGSREITKVRAARAADGSVILFIGDETDTWSYPHITIDKVKFGYVSTPDSYANGWSAEISQSMPSDITLLTNLGGMDYGSTLTKHSSEISQNAIAITQRVTTSTFNALSGRVSTAEGKITTMAGEIDLRVTKNGVIAGINVTPETIRINGAKIHLTGQTLIDDAIIGTTAIANAAITNAKIGNLAVSTGQIQNGAITNAKIGNLAVDDAKIASLSATKLIAGTLDTSKVTVRGGSSTSYTRIDGPLIESRGQFTRTWQGKTATHDVIMSFRDGYFRASNAAADRNLYYSDFGISTYASGNQDESSGTIEFFSYDYHPTRKGLTISSVGGVAALRSGLEKVIIDAYDHAYIRSNRQQIRIQPRNHVAGNNTFTMHVVDNGDPSLQDGILFFGSESNPKWSSGLRFSKQLNSNTVSITDGDGGWGTGNLEALNVKVNNRMTGAMEAPVDNAFIHVNNALKVVDKGAGNSLRDLEVRNAIMNEVIFGSLRTGDVNSNTYIGVGSYELRVTNNQFYNGGNTVYRAVRASAFNQGSSRAFKTDIKPVDDIGLEVVRSLTVVDYMLKEEAERGLMDRHIGFIAEDSAPIATSDKKAVNMYAVSAYNTKAIKELDSKHSDLEGEVSIMKLEIQYLKQKIKKLECA</sequence>
<dbReference type="PANTHER" id="PTHR47372">
    <property type="entry name" value="DAUER UP-REGULATED-RELATED"/>
    <property type="match status" value="1"/>
</dbReference>
<dbReference type="PANTHER" id="PTHR47372:SF11">
    <property type="entry name" value="RE19971P"/>
    <property type="match status" value="1"/>
</dbReference>
<dbReference type="SUPFAM" id="SSF49265">
    <property type="entry name" value="Fibronectin type III"/>
    <property type="match status" value="1"/>
</dbReference>
<evidence type="ECO:0000259" key="2">
    <source>
        <dbReference type="PROSITE" id="PS51688"/>
    </source>
</evidence>
<evidence type="ECO:0000313" key="4">
    <source>
        <dbReference type="Proteomes" id="UP001596483"/>
    </source>
</evidence>
<dbReference type="RefSeq" id="WP_157297378.1">
    <property type="nucleotide sequence ID" value="NZ_JBHTCT010000011.1"/>
</dbReference>
<keyword evidence="1" id="KW-0175">Coiled coil</keyword>
<dbReference type="Pfam" id="PF13884">
    <property type="entry name" value="Peptidase_S74"/>
    <property type="match status" value="1"/>
</dbReference>
<comment type="caution">
    <text evidence="3">The sequence shown here is derived from an EMBL/GenBank/DDBJ whole genome shotgun (WGS) entry which is preliminary data.</text>
</comment>